<dbReference type="Pfam" id="PF00106">
    <property type="entry name" value="adh_short"/>
    <property type="match status" value="1"/>
</dbReference>
<gene>
    <name evidence="5" type="ORF">HCR76_01995</name>
</gene>
<name>A0ABX6YJE4_9MICO</name>
<dbReference type="SMART" id="SM00822">
    <property type="entry name" value="PKS_KR"/>
    <property type="match status" value="1"/>
</dbReference>
<evidence type="ECO:0000313" key="5">
    <source>
        <dbReference type="EMBL" id="QPZ38898.1"/>
    </source>
</evidence>
<dbReference type="InterPro" id="IPR002347">
    <property type="entry name" value="SDR_fam"/>
</dbReference>
<keyword evidence="2" id="KW-0560">Oxidoreductase</keyword>
<dbReference type="PROSITE" id="PS00061">
    <property type="entry name" value="ADH_SHORT"/>
    <property type="match status" value="1"/>
</dbReference>
<dbReference type="Gene3D" id="3.40.50.720">
    <property type="entry name" value="NAD(P)-binding Rossmann-like Domain"/>
    <property type="match status" value="1"/>
</dbReference>
<dbReference type="CDD" id="cd05233">
    <property type="entry name" value="SDR_c"/>
    <property type="match status" value="1"/>
</dbReference>
<dbReference type="InterPro" id="IPR057326">
    <property type="entry name" value="KR_dom"/>
</dbReference>
<accession>A0ABX6YJE4</accession>
<organism evidence="5 6">
    <name type="scientific">Paramicrobacterium chengjingii</name>
    <dbReference type="NCBI Taxonomy" id="2769067"/>
    <lineage>
        <taxon>Bacteria</taxon>
        <taxon>Bacillati</taxon>
        <taxon>Actinomycetota</taxon>
        <taxon>Actinomycetes</taxon>
        <taxon>Micrococcales</taxon>
        <taxon>Microbacteriaceae</taxon>
        <taxon>Paramicrobacterium</taxon>
    </lineage>
</organism>
<proteinExistence type="inferred from homology"/>
<dbReference type="EMBL" id="CP061169">
    <property type="protein sequence ID" value="QPZ38898.1"/>
    <property type="molecule type" value="Genomic_DNA"/>
</dbReference>
<evidence type="ECO:0000313" key="6">
    <source>
        <dbReference type="Proteomes" id="UP000662814"/>
    </source>
</evidence>
<evidence type="ECO:0000259" key="4">
    <source>
        <dbReference type="SMART" id="SM00822"/>
    </source>
</evidence>
<dbReference type="PRINTS" id="PR00081">
    <property type="entry name" value="GDHRDH"/>
</dbReference>
<reference evidence="5 6" key="1">
    <citation type="submission" date="2020-12" db="EMBL/GenBank/DDBJ databases">
        <title>Microbacterium sp. HY060.</title>
        <authorList>
            <person name="Zhou J."/>
        </authorList>
    </citation>
    <scope>NUCLEOTIDE SEQUENCE [LARGE SCALE GENOMIC DNA]</scope>
    <source>
        <strain evidence="5 6">HY60</strain>
    </source>
</reference>
<evidence type="ECO:0000256" key="3">
    <source>
        <dbReference type="RuleBase" id="RU000363"/>
    </source>
</evidence>
<comment type="similarity">
    <text evidence="1 3">Belongs to the short-chain dehydrogenases/reductases (SDR) family.</text>
</comment>
<dbReference type="PRINTS" id="PR00080">
    <property type="entry name" value="SDRFAMILY"/>
</dbReference>
<evidence type="ECO:0000256" key="2">
    <source>
        <dbReference type="ARBA" id="ARBA00023002"/>
    </source>
</evidence>
<dbReference type="PANTHER" id="PTHR42760">
    <property type="entry name" value="SHORT-CHAIN DEHYDROGENASES/REDUCTASES FAMILY MEMBER"/>
    <property type="match status" value="1"/>
</dbReference>
<dbReference type="NCBIfam" id="NF009466">
    <property type="entry name" value="PRK12826.1-2"/>
    <property type="match status" value="1"/>
</dbReference>
<dbReference type="RefSeq" id="WP_166985222.1">
    <property type="nucleotide sequence ID" value="NZ_CP061169.1"/>
</dbReference>
<dbReference type="InterPro" id="IPR036291">
    <property type="entry name" value="NAD(P)-bd_dom_sf"/>
</dbReference>
<dbReference type="InterPro" id="IPR020904">
    <property type="entry name" value="Sc_DH/Rdtase_CS"/>
</dbReference>
<dbReference type="NCBIfam" id="NF005559">
    <property type="entry name" value="PRK07231.1"/>
    <property type="match status" value="1"/>
</dbReference>
<dbReference type="Proteomes" id="UP000662814">
    <property type="component" value="Chromosome"/>
</dbReference>
<evidence type="ECO:0000256" key="1">
    <source>
        <dbReference type="ARBA" id="ARBA00006484"/>
    </source>
</evidence>
<feature type="domain" description="Ketoreductase" evidence="4">
    <location>
        <begin position="8"/>
        <end position="187"/>
    </location>
</feature>
<protein>
    <submittedName>
        <fullName evidence="5">SDR family oxidoreductase</fullName>
    </submittedName>
</protein>
<dbReference type="PANTHER" id="PTHR42760:SF133">
    <property type="entry name" value="3-OXOACYL-[ACYL-CARRIER-PROTEIN] REDUCTASE"/>
    <property type="match status" value="1"/>
</dbReference>
<sequence>MQIDLGDKVAVITGAGRGIGRNIALSLAREGAHVVACDVNGDDIASVASELTAIDPASRSYTCDVRDAERIAEVLDDAHAALGSIDILVNNAGVVGDALIDELDERTWDFIQDVNVKGTFLMCKAVTPYMKKQGAGRIINAASFAAISPRVRNVAYATSKAAVVHFTRGLAGELGPWNITVNAYAPGMIPTQMNHFTELPEGEQRELLDTLTLRRWGSTDDIANLVCFLASDQASYITGSLIDVSGGKLATQIPSEAYQAN</sequence>
<dbReference type="SUPFAM" id="SSF51735">
    <property type="entry name" value="NAD(P)-binding Rossmann-fold domains"/>
    <property type="match status" value="1"/>
</dbReference>
<keyword evidence="6" id="KW-1185">Reference proteome</keyword>